<organism evidence="1 2">
    <name type="scientific">Dermacentor silvarum</name>
    <name type="common">Tick</name>
    <dbReference type="NCBI Taxonomy" id="543639"/>
    <lineage>
        <taxon>Eukaryota</taxon>
        <taxon>Metazoa</taxon>
        <taxon>Ecdysozoa</taxon>
        <taxon>Arthropoda</taxon>
        <taxon>Chelicerata</taxon>
        <taxon>Arachnida</taxon>
        <taxon>Acari</taxon>
        <taxon>Parasitiformes</taxon>
        <taxon>Ixodida</taxon>
        <taxon>Ixodoidea</taxon>
        <taxon>Ixodidae</taxon>
        <taxon>Rhipicephalinae</taxon>
        <taxon>Dermacentor</taxon>
    </lineage>
</organism>
<reference evidence="1" key="1">
    <citation type="submission" date="2020-05" db="EMBL/GenBank/DDBJ databases">
        <title>Large-scale comparative analyses of tick genomes elucidate their genetic diversity and vector capacities.</title>
        <authorList>
            <person name="Jia N."/>
            <person name="Wang J."/>
            <person name="Shi W."/>
            <person name="Du L."/>
            <person name="Sun Y."/>
            <person name="Zhan W."/>
            <person name="Jiang J."/>
            <person name="Wang Q."/>
            <person name="Zhang B."/>
            <person name="Ji P."/>
            <person name="Sakyi L.B."/>
            <person name="Cui X."/>
            <person name="Yuan T."/>
            <person name="Jiang B."/>
            <person name="Yang W."/>
            <person name="Lam T.T.-Y."/>
            <person name="Chang Q."/>
            <person name="Ding S."/>
            <person name="Wang X."/>
            <person name="Zhu J."/>
            <person name="Ruan X."/>
            <person name="Zhao L."/>
            <person name="Wei J."/>
            <person name="Que T."/>
            <person name="Du C."/>
            <person name="Cheng J."/>
            <person name="Dai P."/>
            <person name="Han X."/>
            <person name="Huang E."/>
            <person name="Gao Y."/>
            <person name="Liu J."/>
            <person name="Shao H."/>
            <person name="Ye R."/>
            <person name="Li L."/>
            <person name="Wei W."/>
            <person name="Wang X."/>
            <person name="Wang C."/>
            <person name="Yang T."/>
            <person name="Huo Q."/>
            <person name="Li W."/>
            <person name="Guo W."/>
            <person name="Chen H."/>
            <person name="Zhou L."/>
            <person name="Ni X."/>
            <person name="Tian J."/>
            <person name="Zhou Y."/>
            <person name="Sheng Y."/>
            <person name="Liu T."/>
            <person name="Pan Y."/>
            <person name="Xia L."/>
            <person name="Li J."/>
            <person name="Zhao F."/>
            <person name="Cao W."/>
        </authorList>
    </citation>
    <scope>NUCLEOTIDE SEQUENCE</scope>
    <source>
        <strain evidence="1">Dsil-2018</strain>
    </source>
</reference>
<keyword evidence="2" id="KW-1185">Reference proteome</keyword>
<gene>
    <name evidence="1" type="ORF">HPB49_007820</name>
</gene>
<protein>
    <submittedName>
        <fullName evidence="1">Uncharacterized protein</fullName>
    </submittedName>
</protein>
<accession>A0ACB8CW50</accession>
<proteinExistence type="predicted"/>
<evidence type="ECO:0000313" key="2">
    <source>
        <dbReference type="Proteomes" id="UP000821865"/>
    </source>
</evidence>
<dbReference type="Proteomes" id="UP000821865">
    <property type="component" value="Chromosome 4"/>
</dbReference>
<evidence type="ECO:0000313" key="1">
    <source>
        <dbReference type="EMBL" id="KAH7953400.1"/>
    </source>
</evidence>
<name>A0ACB8CW50_DERSI</name>
<dbReference type="EMBL" id="CM023473">
    <property type="protein sequence ID" value="KAH7953400.1"/>
    <property type="molecule type" value="Genomic_DNA"/>
</dbReference>
<comment type="caution">
    <text evidence="1">The sequence shown here is derived from an EMBL/GenBank/DDBJ whole genome shotgun (WGS) entry which is preliminary data.</text>
</comment>
<sequence length="337" mass="37423">MKARIEDGVVYSPFPDVEIPCCSFYEAVKRALLVDADKPILADDSVTLTKKELLSQVRRYAAGFQRHGIRPGARVCVHVSNNIDSIVAMWGCVVAGASIVLAKPSLTETKGFVSTLTFLDIDETEFQETTVEDPRECVLCILYTSGTTGLPKGVELTHYALLASLGMSRYLSRIGSTIVDQMTERRLGPYQTGEIRYRAPNVMKSYYKRPKETEEFFDVEGWCKSGDAGYYDEEGRIHFVQRFKEMIKCMDNQVVPAALEETLLAEHYRVLQDVCVVGIPSPKYGEAPAAAVVPRNTDDKALVDLANRIKSTIVDSSGFVMPISRTPPSFLRSVEPA</sequence>